<evidence type="ECO:0000256" key="2">
    <source>
        <dbReference type="ARBA" id="ARBA00022840"/>
    </source>
</evidence>
<feature type="domain" description="NFACT protein RNA binding" evidence="4">
    <location>
        <begin position="223"/>
        <end position="293"/>
    </location>
</feature>
<dbReference type="GO" id="GO:0005524">
    <property type="term" value="F:ATP binding"/>
    <property type="evidence" value="ECO:0007669"/>
    <property type="project" value="UniProtKB-KW"/>
</dbReference>
<dbReference type="PANTHER" id="PTHR11933:SF6">
    <property type="entry name" value="THIL AANH DOMAIN-CONTAINING PROTEIN"/>
    <property type="match status" value="1"/>
</dbReference>
<reference evidence="6" key="1">
    <citation type="submission" date="2016-10" db="EMBL/GenBank/DDBJ databases">
        <authorList>
            <person name="Varghese N."/>
            <person name="Submissions S."/>
        </authorList>
    </citation>
    <scope>NUCLEOTIDE SEQUENCE [LARGE SCALE GENOMIC DNA]</scope>
    <source>
        <strain evidence="6">DSM 8415</strain>
    </source>
</reference>
<dbReference type="PANTHER" id="PTHR11933">
    <property type="entry name" value="TRNA 5-METHYLAMINOMETHYL-2-THIOURIDYLATE -METHYLTRANSFERASE"/>
    <property type="match status" value="1"/>
</dbReference>
<dbReference type="InterPro" id="IPR020536">
    <property type="entry name" value="ThiI_AANH"/>
</dbReference>
<dbReference type="GO" id="GO:0004810">
    <property type="term" value="F:CCA tRNA nucleotidyltransferase activity"/>
    <property type="evidence" value="ECO:0007669"/>
    <property type="project" value="InterPro"/>
</dbReference>
<name>A0A1G6HY24_9BACT</name>
<dbReference type="OrthoDB" id="9781887at2"/>
<evidence type="ECO:0000259" key="3">
    <source>
        <dbReference type="Pfam" id="PF02568"/>
    </source>
</evidence>
<dbReference type="AlphaFoldDB" id="A0A1G6HY24"/>
<protein>
    <submittedName>
        <fullName evidence="5">tRNA U34 2-thiouridine synthase MnmA/TrmU, contains the PP-loop ATPase domain</fullName>
    </submittedName>
</protein>
<feature type="domain" description="Thil AANH" evidence="3">
    <location>
        <begin position="3"/>
        <end position="143"/>
    </location>
</feature>
<evidence type="ECO:0000256" key="1">
    <source>
        <dbReference type="ARBA" id="ARBA00022741"/>
    </source>
</evidence>
<accession>A0A1G6HY24</accession>
<dbReference type="SUPFAM" id="SSF52402">
    <property type="entry name" value="Adenine nucleotide alpha hydrolases-like"/>
    <property type="match status" value="1"/>
</dbReference>
<keyword evidence="2" id="KW-0067">ATP-binding</keyword>
<keyword evidence="6" id="KW-1185">Reference proteome</keyword>
<dbReference type="InterPro" id="IPR059101">
    <property type="entry name" value="NFACT-R_2"/>
</dbReference>
<sequence length="322" mass="36547">MNNKAVVLYSGGLDSLLAVHIAVNLGLEISALFIKTPFYKKDIKTLKQNLDKLGVELNIAEIDSEYLNIIKKPKYGYGKNLNPCLDCRILMFEKAKELMEKTGASFIITGEVLSQRPFSQRNKANILLIEKKSQLENLVLRPLSAKLLPITLPEKTGIVDRNKLYAISGRSRKPQLALAKLFNIENFETPAGGCLLTEPYFANRLKNLLKLDLLEYYKFAHIGRHFVIDDNLLVVARQKNEYDIIASYKDKFDFFETPDQPGTCAVFLKKSTKEQKKLASQIVLRYSKKAKSVLCVSEEGHQIFENLENIDEEKLNSLKVGE</sequence>
<evidence type="ECO:0000313" key="6">
    <source>
        <dbReference type="Proteomes" id="UP000199411"/>
    </source>
</evidence>
<gene>
    <name evidence="5" type="ORF">SAMN05660835_00137</name>
</gene>
<organism evidence="5 6">
    <name type="scientific">Desulfurella multipotens</name>
    <dbReference type="NCBI Taxonomy" id="79269"/>
    <lineage>
        <taxon>Bacteria</taxon>
        <taxon>Pseudomonadati</taxon>
        <taxon>Campylobacterota</taxon>
        <taxon>Desulfurellia</taxon>
        <taxon>Desulfurellales</taxon>
        <taxon>Desulfurellaceae</taxon>
        <taxon>Desulfurella</taxon>
    </lineage>
</organism>
<keyword evidence="1" id="KW-0547">Nucleotide-binding</keyword>
<evidence type="ECO:0000259" key="4">
    <source>
        <dbReference type="Pfam" id="PF18297"/>
    </source>
</evidence>
<dbReference type="RefSeq" id="WP_092127445.1">
    <property type="nucleotide sequence ID" value="NZ_FMYU01000001.1"/>
</dbReference>
<proteinExistence type="predicted"/>
<dbReference type="InterPro" id="IPR014729">
    <property type="entry name" value="Rossmann-like_a/b/a_fold"/>
</dbReference>
<dbReference type="Gene3D" id="3.40.50.620">
    <property type="entry name" value="HUPs"/>
    <property type="match status" value="1"/>
</dbReference>
<evidence type="ECO:0000313" key="5">
    <source>
        <dbReference type="EMBL" id="SDB98386.1"/>
    </source>
</evidence>
<dbReference type="EMBL" id="FMYU01000001">
    <property type="protein sequence ID" value="SDB98386.1"/>
    <property type="molecule type" value="Genomic_DNA"/>
</dbReference>
<dbReference type="Proteomes" id="UP000199411">
    <property type="component" value="Unassembled WGS sequence"/>
</dbReference>
<dbReference type="Pfam" id="PF02568">
    <property type="entry name" value="ThiI"/>
    <property type="match status" value="1"/>
</dbReference>
<dbReference type="Pfam" id="PF18297">
    <property type="entry name" value="NFACT-R_2"/>
    <property type="match status" value="1"/>
</dbReference>